<dbReference type="AlphaFoldDB" id="A0AAJ0DJ64"/>
<dbReference type="InterPro" id="IPR036908">
    <property type="entry name" value="RlpA-like_sf"/>
</dbReference>
<feature type="region of interest" description="Disordered" evidence="2">
    <location>
        <begin position="132"/>
        <end position="153"/>
    </location>
</feature>
<evidence type="ECO:0000313" key="5">
    <source>
        <dbReference type="Proteomes" id="UP001271007"/>
    </source>
</evidence>
<dbReference type="Gene3D" id="2.40.40.10">
    <property type="entry name" value="RlpA-like domain"/>
    <property type="match status" value="1"/>
</dbReference>
<keyword evidence="3" id="KW-0472">Membrane</keyword>
<organism evidence="4 5">
    <name type="scientific">Extremus antarcticus</name>
    <dbReference type="NCBI Taxonomy" id="702011"/>
    <lineage>
        <taxon>Eukaryota</taxon>
        <taxon>Fungi</taxon>
        <taxon>Dikarya</taxon>
        <taxon>Ascomycota</taxon>
        <taxon>Pezizomycotina</taxon>
        <taxon>Dothideomycetes</taxon>
        <taxon>Dothideomycetidae</taxon>
        <taxon>Mycosphaerellales</taxon>
        <taxon>Extremaceae</taxon>
        <taxon>Extremus</taxon>
    </lineage>
</organism>
<evidence type="ECO:0008006" key="6">
    <source>
        <dbReference type="Google" id="ProtNLM"/>
    </source>
</evidence>
<sequence>MPNFLRGFSIRNKIKRKRVPADSNPFVDHISEAEPYIAYLSAGTNVPRAAELGEGRGRPFVIEGGPALFQQALSAEAGHQPLSPEEEVQQRVYENDQCLREEQRRRQEDQLQHEWLERESVEKAKEIQRLTVRKQQSEADQKDMKRKENASKDSIRRARHLIRKKYQFDIWIWHKRNVQKADREVILADCRRADEFLQELLSIVTVWEEDLFSKEEWKVVKKIKEGLGQPNQYAVWGDLAPWDRDPGEKRTIQHEEMSNSAPLSQPPEKQHPQLPEWEHEVAGLDVAGKQNATPRGSRGAALSSKLDRMLPPHKKYLGMRRNVFLCVLLAVVLALLALIIGLAAGLSSGSKSGQNLPLPTTGGKFVGDLTYYQAGLGACGETSDQNDDIVSISHFVFDAAGSSTDTGGNSNANPLCGKTLRASRYDEQYGEQRSVDLRVVDRCTGCQPEDIDTTLGAFEKLAEEALGRVDVTWAWLEPVATGK</sequence>
<dbReference type="InterPro" id="IPR051477">
    <property type="entry name" value="Expansin_CellWall"/>
</dbReference>
<evidence type="ECO:0000256" key="1">
    <source>
        <dbReference type="ARBA" id="ARBA00022729"/>
    </source>
</evidence>
<feature type="transmembrane region" description="Helical" evidence="3">
    <location>
        <begin position="323"/>
        <end position="346"/>
    </location>
</feature>
<evidence type="ECO:0000256" key="2">
    <source>
        <dbReference type="SAM" id="MobiDB-lite"/>
    </source>
</evidence>
<feature type="compositionally biased region" description="Basic and acidic residues" evidence="2">
    <location>
        <begin position="135"/>
        <end position="153"/>
    </location>
</feature>
<keyword evidence="1" id="KW-0732">Signal</keyword>
<accession>A0AAJ0DJ64</accession>
<dbReference type="EMBL" id="JAWDJX010000027">
    <property type="protein sequence ID" value="KAK3051228.1"/>
    <property type="molecule type" value="Genomic_DNA"/>
</dbReference>
<reference evidence="4" key="1">
    <citation type="submission" date="2023-04" db="EMBL/GenBank/DDBJ databases">
        <title>Black Yeasts Isolated from many extreme environments.</title>
        <authorList>
            <person name="Coleine C."/>
            <person name="Stajich J.E."/>
            <person name="Selbmann L."/>
        </authorList>
    </citation>
    <scope>NUCLEOTIDE SEQUENCE</scope>
    <source>
        <strain evidence="4">CCFEE 5312</strain>
    </source>
</reference>
<dbReference type="SUPFAM" id="SSF50685">
    <property type="entry name" value="Barwin-like endoglucanases"/>
    <property type="match status" value="1"/>
</dbReference>
<keyword evidence="5" id="KW-1185">Reference proteome</keyword>
<name>A0AAJ0DJ64_9PEZI</name>
<comment type="caution">
    <text evidence="4">The sequence shown here is derived from an EMBL/GenBank/DDBJ whole genome shotgun (WGS) entry which is preliminary data.</text>
</comment>
<protein>
    <recommendedName>
        <fullName evidence="6">RlpA-like protein double-psi beta-barrel domain-containing protein</fullName>
    </recommendedName>
</protein>
<evidence type="ECO:0000313" key="4">
    <source>
        <dbReference type="EMBL" id="KAK3051228.1"/>
    </source>
</evidence>
<dbReference type="PANTHER" id="PTHR31836">
    <property type="match status" value="1"/>
</dbReference>
<gene>
    <name evidence="4" type="ORF">LTR09_007624</name>
</gene>
<evidence type="ECO:0000256" key="3">
    <source>
        <dbReference type="SAM" id="Phobius"/>
    </source>
</evidence>
<feature type="region of interest" description="Disordered" evidence="2">
    <location>
        <begin position="251"/>
        <end position="274"/>
    </location>
</feature>
<dbReference type="PANTHER" id="PTHR31836:SF28">
    <property type="entry name" value="SRCR DOMAIN-CONTAINING PROTEIN-RELATED"/>
    <property type="match status" value="1"/>
</dbReference>
<proteinExistence type="predicted"/>
<dbReference type="Proteomes" id="UP001271007">
    <property type="component" value="Unassembled WGS sequence"/>
</dbReference>
<keyword evidence="3" id="KW-0812">Transmembrane</keyword>
<keyword evidence="3" id="KW-1133">Transmembrane helix</keyword>
<dbReference type="CDD" id="cd22191">
    <property type="entry name" value="DPBB_RlpA_EXP_N-like"/>
    <property type="match status" value="1"/>
</dbReference>